<keyword evidence="3" id="KW-1185">Reference proteome</keyword>
<evidence type="ECO:0000256" key="1">
    <source>
        <dbReference type="SAM" id="MobiDB-lite"/>
    </source>
</evidence>
<evidence type="ECO:0000313" key="2">
    <source>
        <dbReference type="EMBL" id="KAJ2749084.1"/>
    </source>
</evidence>
<accession>A0A9W8GVU6</accession>
<protein>
    <recommendedName>
        <fullName evidence="4">Autophagy-related protein 29</fullName>
    </recommendedName>
</protein>
<feature type="compositionally biased region" description="Polar residues" evidence="1">
    <location>
        <begin position="266"/>
        <end position="285"/>
    </location>
</feature>
<sequence length="334" mass="36460">MNSQTEDTPVHVIFRFPFKRPEGFQPPQLAPASPLTLEEQVWRCLISLPGPDRPQDILAELEQDQVTFDWELLASTLQVPLSDVFVAASNLFQQHIGRPLTLVEDSVQMLARYSARSEEVAEDVVFSQQPSLVPRHELVRDQSQHSSLDAPANTRDFEQAGLLQSVESLGNGVARAGSSSPVVELDTATPDDSYRSRYDAGDDGEQKSLRGANVDSDLSMRTAPNPVIQHSYTSEVGDEDGMRQSLIAEAMASRVHHPSRHGPREQQPQTPAATAGNTASNQKPASSSSSFSDLSNSSLTESAMQDALISEAMNASTAMSSLLGSRMFPWSKKR</sequence>
<reference evidence="2" key="1">
    <citation type="submission" date="2022-07" db="EMBL/GenBank/DDBJ databases">
        <title>Phylogenomic reconstructions and comparative analyses of Kickxellomycotina fungi.</title>
        <authorList>
            <person name="Reynolds N.K."/>
            <person name="Stajich J.E."/>
            <person name="Barry K."/>
            <person name="Grigoriev I.V."/>
            <person name="Crous P."/>
            <person name="Smith M.E."/>
        </authorList>
    </citation>
    <scope>NUCLEOTIDE SEQUENCE</scope>
    <source>
        <strain evidence="2">BCRC 34297</strain>
    </source>
</reference>
<evidence type="ECO:0000313" key="3">
    <source>
        <dbReference type="Proteomes" id="UP001140011"/>
    </source>
</evidence>
<feature type="compositionally biased region" description="Low complexity" evidence="1">
    <location>
        <begin position="286"/>
        <end position="298"/>
    </location>
</feature>
<name>A0A9W8GVU6_9FUNG</name>
<dbReference type="EMBL" id="JANBUH010000883">
    <property type="protein sequence ID" value="KAJ2749084.1"/>
    <property type="molecule type" value="Genomic_DNA"/>
</dbReference>
<feature type="compositionally biased region" description="Basic and acidic residues" evidence="1">
    <location>
        <begin position="192"/>
        <end position="208"/>
    </location>
</feature>
<evidence type="ECO:0008006" key="4">
    <source>
        <dbReference type="Google" id="ProtNLM"/>
    </source>
</evidence>
<dbReference type="InterPro" id="IPR039362">
    <property type="entry name" value="ATG29_sf"/>
</dbReference>
<dbReference type="AlphaFoldDB" id="A0A9W8GVU6"/>
<comment type="caution">
    <text evidence="2">The sequence shown here is derived from an EMBL/GenBank/DDBJ whole genome shotgun (WGS) entry which is preliminary data.</text>
</comment>
<dbReference type="Proteomes" id="UP001140011">
    <property type="component" value="Unassembled WGS sequence"/>
</dbReference>
<organism evidence="2 3">
    <name type="scientific">Coemansia pectinata</name>
    <dbReference type="NCBI Taxonomy" id="1052879"/>
    <lineage>
        <taxon>Eukaryota</taxon>
        <taxon>Fungi</taxon>
        <taxon>Fungi incertae sedis</taxon>
        <taxon>Zoopagomycota</taxon>
        <taxon>Kickxellomycotina</taxon>
        <taxon>Kickxellomycetes</taxon>
        <taxon>Kickxellales</taxon>
        <taxon>Kickxellaceae</taxon>
        <taxon>Coemansia</taxon>
    </lineage>
</organism>
<dbReference type="OrthoDB" id="21072at2759"/>
<feature type="region of interest" description="Disordered" evidence="1">
    <location>
        <begin position="173"/>
        <end position="238"/>
    </location>
</feature>
<dbReference type="Gene3D" id="1.10.10.2570">
    <property type="match status" value="1"/>
</dbReference>
<proteinExistence type="predicted"/>
<feature type="region of interest" description="Disordered" evidence="1">
    <location>
        <begin position="252"/>
        <end position="298"/>
    </location>
</feature>
<gene>
    <name evidence="2" type="ORF">GGI19_005835</name>
</gene>